<keyword evidence="5" id="KW-1185">Reference proteome</keyword>
<dbReference type="InterPro" id="IPR029069">
    <property type="entry name" value="HotDog_dom_sf"/>
</dbReference>
<dbReference type="PANTHER" id="PTHR21660:SF1">
    <property type="entry name" value="ACYL-COENZYME A THIOESTERASE 13"/>
    <property type="match status" value="1"/>
</dbReference>
<evidence type="ECO:0000313" key="4">
    <source>
        <dbReference type="EMBL" id="CAH2036467.1"/>
    </source>
</evidence>
<dbReference type="Pfam" id="PF03061">
    <property type="entry name" value="4HBT"/>
    <property type="match status" value="1"/>
</dbReference>
<dbReference type="Gene3D" id="3.10.129.10">
    <property type="entry name" value="Hotdog Thioesterase"/>
    <property type="match status" value="1"/>
</dbReference>
<dbReference type="Proteomes" id="UP000836841">
    <property type="component" value="Chromosome 1"/>
</dbReference>
<keyword evidence="2" id="KW-0378">Hydrolase</keyword>
<dbReference type="EMBL" id="OU466857">
    <property type="protein sequence ID" value="CAH2036467.1"/>
    <property type="molecule type" value="Genomic_DNA"/>
</dbReference>
<dbReference type="SUPFAM" id="SSF54637">
    <property type="entry name" value="Thioesterase/thiol ester dehydrase-isomerase"/>
    <property type="match status" value="1"/>
</dbReference>
<comment type="similarity">
    <text evidence="1">Belongs to the thioesterase PaaI family.</text>
</comment>
<dbReference type="PANTHER" id="PTHR21660">
    <property type="entry name" value="THIOESTERASE SUPERFAMILY MEMBER-RELATED"/>
    <property type="match status" value="1"/>
</dbReference>
<dbReference type="GO" id="GO:0047617">
    <property type="term" value="F:fatty acyl-CoA hydrolase activity"/>
    <property type="evidence" value="ECO:0007669"/>
    <property type="project" value="InterPro"/>
</dbReference>
<organism evidence="4 5">
    <name type="scientific">Thlaspi arvense</name>
    <name type="common">Field penny-cress</name>
    <dbReference type="NCBI Taxonomy" id="13288"/>
    <lineage>
        <taxon>Eukaryota</taxon>
        <taxon>Viridiplantae</taxon>
        <taxon>Streptophyta</taxon>
        <taxon>Embryophyta</taxon>
        <taxon>Tracheophyta</taxon>
        <taxon>Spermatophyta</taxon>
        <taxon>Magnoliopsida</taxon>
        <taxon>eudicotyledons</taxon>
        <taxon>Gunneridae</taxon>
        <taxon>Pentapetalae</taxon>
        <taxon>rosids</taxon>
        <taxon>malvids</taxon>
        <taxon>Brassicales</taxon>
        <taxon>Brassicaceae</taxon>
        <taxon>Thlaspideae</taxon>
        <taxon>Thlaspi</taxon>
    </lineage>
</organism>
<evidence type="ECO:0000256" key="1">
    <source>
        <dbReference type="ARBA" id="ARBA00008324"/>
    </source>
</evidence>
<reference evidence="4 5" key="1">
    <citation type="submission" date="2022-03" db="EMBL/GenBank/DDBJ databases">
        <authorList>
            <person name="Nunn A."/>
            <person name="Chopra R."/>
            <person name="Nunn A."/>
            <person name="Contreras Garrido A."/>
        </authorList>
    </citation>
    <scope>NUCLEOTIDE SEQUENCE [LARGE SCALE GENOMIC DNA]</scope>
</reference>
<dbReference type="InterPro" id="IPR006683">
    <property type="entry name" value="Thioestr_dom"/>
</dbReference>
<accession>A0AAU9RC02</accession>
<gene>
    <name evidence="4" type="ORF">TAV2_LOCUS3340</name>
</gene>
<name>A0AAU9RC02_THLAR</name>
<evidence type="ECO:0000259" key="3">
    <source>
        <dbReference type="Pfam" id="PF03061"/>
    </source>
</evidence>
<evidence type="ECO:0000313" key="5">
    <source>
        <dbReference type="Proteomes" id="UP000836841"/>
    </source>
</evidence>
<feature type="domain" description="Thioesterase" evidence="3">
    <location>
        <begin position="1"/>
        <end position="64"/>
    </location>
</feature>
<dbReference type="InterPro" id="IPR039298">
    <property type="entry name" value="ACOT13"/>
</dbReference>
<dbReference type="AlphaFoldDB" id="A0AAU9RC02"/>
<evidence type="ECO:0000256" key="2">
    <source>
        <dbReference type="ARBA" id="ARBA00022801"/>
    </source>
</evidence>
<proteinExistence type="inferred from homology"/>
<protein>
    <recommendedName>
        <fullName evidence="3">Thioesterase domain-containing protein</fullName>
    </recommendedName>
</protein>
<sequence>MDVISFATMYSLGGKVHVTIHLNSSFYSTVKIHETVEIEGRLTGTKGNIKAVMVKIRREGNREVIARGSLWMAPLALGLKDLTPLHKSSL</sequence>